<dbReference type="GO" id="GO:0005524">
    <property type="term" value="F:ATP binding"/>
    <property type="evidence" value="ECO:0007669"/>
    <property type="project" value="UniProtKB-KW"/>
</dbReference>
<dbReference type="AlphaFoldDB" id="Q649W3"/>
<evidence type="ECO:0000313" key="9">
    <source>
        <dbReference type="EMBL" id="AAU83814.1"/>
    </source>
</evidence>
<accession>Q649W3</accession>
<dbReference type="InterPro" id="IPR052038">
    <property type="entry name" value="Type-VII_TA_antitoxin"/>
</dbReference>
<keyword evidence="5" id="KW-0547">Nucleotide-binding</keyword>
<dbReference type="CDD" id="cd05403">
    <property type="entry name" value="NT_KNTase_like"/>
    <property type="match status" value="1"/>
</dbReference>
<evidence type="ECO:0000256" key="3">
    <source>
        <dbReference type="ARBA" id="ARBA00022695"/>
    </source>
</evidence>
<keyword evidence="2 9" id="KW-0808">Transferase</keyword>
<keyword evidence="7" id="KW-0460">Magnesium</keyword>
<dbReference type="GO" id="GO:0046872">
    <property type="term" value="F:metal ion binding"/>
    <property type="evidence" value="ECO:0007669"/>
    <property type="project" value="UniProtKB-KW"/>
</dbReference>
<sequence>MASILLKSKKGRKMDNLLDSEKSSGQRLSERIKEKILPILKKYGIKKAALFGLFARGEQKPDSDIDILVKFKDRENKTLLDLVGLELELVDVLNRKVDVLTYNSLHPLLKDYILKEQVVFYEEA</sequence>
<keyword evidence="6" id="KW-0067">ATP-binding</keyword>
<dbReference type="InterPro" id="IPR041633">
    <property type="entry name" value="Polbeta"/>
</dbReference>
<dbReference type="EMBL" id="AY714859">
    <property type="protein sequence ID" value="AAU83814.1"/>
    <property type="molecule type" value="Genomic_DNA"/>
</dbReference>
<comment type="cofactor">
    <cofactor evidence="1">
        <name>Mg(2+)</name>
        <dbReference type="ChEBI" id="CHEBI:18420"/>
    </cofactor>
</comment>
<reference evidence="9" key="2">
    <citation type="submission" date="2004-08" db="EMBL/GenBank/DDBJ databases">
        <authorList>
            <person name="Putnam N."/>
            <person name="Detter J.C."/>
            <person name="Richardson P.M."/>
            <person name="Rokhsar D."/>
        </authorList>
    </citation>
    <scope>NUCLEOTIDE SEQUENCE</scope>
</reference>
<protein>
    <submittedName>
        <fullName evidence="9">Nucleotidyltransferase</fullName>
    </submittedName>
</protein>
<dbReference type="Pfam" id="PF18765">
    <property type="entry name" value="Polbeta"/>
    <property type="match status" value="1"/>
</dbReference>
<reference evidence="9" key="1">
    <citation type="journal article" date="2004" name="Science">
        <title>Reverse methanogenesis: testing the hypothesis with environmental genomics.</title>
        <authorList>
            <person name="Hallam S.J."/>
            <person name="Putnam N."/>
            <person name="Preston C.M."/>
            <person name="Detter J.C."/>
            <person name="Rokhsar D."/>
            <person name="Richardson P.M."/>
            <person name="DeLong E.F."/>
        </authorList>
    </citation>
    <scope>NUCLEOTIDE SEQUENCE</scope>
</reference>
<evidence type="ECO:0000256" key="6">
    <source>
        <dbReference type="ARBA" id="ARBA00022840"/>
    </source>
</evidence>
<evidence type="ECO:0000259" key="8">
    <source>
        <dbReference type="Pfam" id="PF18765"/>
    </source>
</evidence>
<evidence type="ECO:0000256" key="4">
    <source>
        <dbReference type="ARBA" id="ARBA00022723"/>
    </source>
</evidence>
<proteinExistence type="predicted"/>
<evidence type="ECO:0000256" key="5">
    <source>
        <dbReference type="ARBA" id="ARBA00022741"/>
    </source>
</evidence>
<keyword evidence="3" id="KW-0548">Nucleotidyltransferase</keyword>
<dbReference type="PANTHER" id="PTHR33571">
    <property type="entry name" value="SSL8005 PROTEIN"/>
    <property type="match status" value="1"/>
</dbReference>
<evidence type="ECO:0000256" key="1">
    <source>
        <dbReference type="ARBA" id="ARBA00001946"/>
    </source>
</evidence>
<evidence type="ECO:0000256" key="7">
    <source>
        <dbReference type="ARBA" id="ARBA00022842"/>
    </source>
</evidence>
<organism evidence="9">
    <name type="scientific">Uncultured archaeon GZfos26G2</name>
    <dbReference type="NCBI Taxonomy" id="3386331"/>
    <lineage>
        <taxon>Archaea</taxon>
        <taxon>Methanobacteriati</taxon>
        <taxon>Methanobacteriota</taxon>
        <taxon>Stenosarchaea group</taxon>
        <taxon>Methanomicrobia</taxon>
        <taxon>Candidatus Methanophagales</taxon>
        <taxon>Candidatus Methanophagaceae</taxon>
        <taxon>Candidatus Methanophaga</taxon>
    </lineage>
</organism>
<evidence type="ECO:0000256" key="2">
    <source>
        <dbReference type="ARBA" id="ARBA00022679"/>
    </source>
</evidence>
<dbReference type="InterPro" id="IPR043519">
    <property type="entry name" value="NT_sf"/>
</dbReference>
<gene>
    <name evidence="9" type="ORF">GZ34A6_25</name>
</gene>
<dbReference type="GO" id="GO:0016779">
    <property type="term" value="F:nucleotidyltransferase activity"/>
    <property type="evidence" value="ECO:0007669"/>
    <property type="project" value="UniProtKB-KW"/>
</dbReference>
<keyword evidence="4" id="KW-0479">Metal-binding</keyword>
<dbReference type="Gene3D" id="3.30.460.10">
    <property type="entry name" value="Beta Polymerase, domain 2"/>
    <property type="match status" value="1"/>
</dbReference>
<dbReference type="SUPFAM" id="SSF81301">
    <property type="entry name" value="Nucleotidyltransferase"/>
    <property type="match status" value="1"/>
</dbReference>
<name>Q649W3_UNCAG</name>
<feature type="domain" description="Polymerase beta nucleotidyltransferase" evidence="8">
    <location>
        <begin position="34"/>
        <end position="123"/>
    </location>
</feature>
<dbReference type="PANTHER" id="PTHR33571:SF14">
    <property type="entry name" value="PROTEIN ADENYLYLTRANSFERASE MJ0435-RELATED"/>
    <property type="match status" value="1"/>
</dbReference>